<dbReference type="Pfam" id="PF17676">
    <property type="entry name" value="Peptidase_S66C"/>
    <property type="match status" value="1"/>
</dbReference>
<dbReference type="InterPro" id="IPR040921">
    <property type="entry name" value="Peptidase_S66C"/>
</dbReference>
<dbReference type="CDD" id="cd07062">
    <property type="entry name" value="Peptidase_S66_mccF_like"/>
    <property type="match status" value="1"/>
</dbReference>
<reference evidence="5 6" key="1">
    <citation type="submission" date="2015-02" db="EMBL/GenBank/DDBJ databases">
        <title>Improved understanding of the partial-nitritation anammox process through 23 genomes representing the majority of the microbial community.</title>
        <authorList>
            <person name="Speth D.R."/>
            <person name="In T Zandt M."/>
            <person name="Guerrero Cruz S."/>
            <person name="Jetten M.S."/>
            <person name="Dutilh B.E."/>
        </authorList>
    </citation>
    <scope>NUCLEOTIDE SEQUENCE [LARGE SCALE GENOMIC DNA]</scope>
    <source>
        <strain evidence="5">OLB21</strain>
    </source>
</reference>
<comment type="similarity">
    <text evidence="1">Belongs to the peptidase S66 family.</text>
</comment>
<dbReference type="Gene3D" id="3.50.30.60">
    <property type="entry name" value="LD-carboxypeptidase A C-terminal domain-like"/>
    <property type="match status" value="1"/>
</dbReference>
<dbReference type="InterPro" id="IPR027478">
    <property type="entry name" value="LdcA_N"/>
</dbReference>
<dbReference type="InterPro" id="IPR040449">
    <property type="entry name" value="Peptidase_S66_N"/>
</dbReference>
<dbReference type="EMBL" id="JYPD01000028">
    <property type="protein sequence ID" value="KXK07942.1"/>
    <property type="molecule type" value="Genomic_DNA"/>
</dbReference>
<dbReference type="PANTHER" id="PTHR30237:SF4">
    <property type="entry name" value="LD-CARBOXYPEPTIDASE C-TERMINAL DOMAIN-CONTAINING PROTEIN"/>
    <property type="match status" value="1"/>
</dbReference>
<dbReference type="InterPro" id="IPR029062">
    <property type="entry name" value="Class_I_gatase-like"/>
</dbReference>
<dbReference type="Proteomes" id="UP000070449">
    <property type="component" value="Unassembled WGS sequence"/>
</dbReference>
<name>A0A136KEW2_9BACT</name>
<evidence type="ECO:0000259" key="4">
    <source>
        <dbReference type="Pfam" id="PF17676"/>
    </source>
</evidence>
<feature type="domain" description="LD-carboxypeptidase C-terminal" evidence="4">
    <location>
        <begin position="196"/>
        <end position="325"/>
    </location>
</feature>
<dbReference type="Pfam" id="PF02016">
    <property type="entry name" value="Peptidase_S66"/>
    <property type="match status" value="1"/>
</dbReference>
<evidence type="ECO:0000313" key="5">
    <source>
        <dbReference type="EMBL" id="KXK07942.1"/>
    </source>
</evidence>
<dbReference type="SUPFAM" id="SSF141986">
    <property type="entry name" value="LD-carboxypeptidase A C-terminal domain-like"/>
    <property type="match status" value="1"/>
</dbReference>
<dbReference type="InterPro" id="IPR003507">
    <property type="entry name" value="S66_fam"/>
</dbReference>
<keyword evidence="2" id="KW-0378">Hydrolase</keyword>
<dbReference type="SUPFAM" id="SSF52317">
    <property type="entry name" value="Class I glutamine amidotransferase-like"/>
    <property type="match status" value="1"/>
</dbReference>
<evidence type="ECO:0000256" key="1">
    <source>
        <dbReference type="ARBA" id="ARBA00010233"/>
    </source>
</evidence>
<protein>
    <submittedName>
        <fullName evidence="5">Microcin C7 self-immunity protein MccF</fullName>
    </submittedName>
</protein>
<dbReference type="PATRIC" id="fig|1617427.3.peg.1118"/>
<dbReference type="Gene3D" id="3.40.50.10740">
    <property type="entry name" value="Class I glutamine amidotransferase-like"/>
    <property type="match status" value="1"/>
</dbReference>
<evidence type="ECO:0000259" key="3">
    <source>
        <dbReference type="Pfam" id="PF02016"/>
    </source>
</evidence>
<organism evidence="5 6">
    <name type="scientific">candidate division WS6 bacterium OLB21</name>
    <dbReference type="NCBI Taxonomy" id="1617427"/>
    <lineage>
        <taxon>Bacteria</taxon>
        <taxon>Candidatus Dojkabacteria</taxon>
    </lineage>
</organism>
<gene>
    <name evidence="5" type="primary">mccF</name>
    <name evidence="5" type="ORF">UZ20_WS6002001065</name>
</gene>
<evidence type="ECO:0000256" key="2">
    <source>
        <dbReference type="ARBA" id="ARBA00022801"/>
    </source>
</evidence>
<comment type="caution">
    <text evidence="5">The sequence shown here is derived from an EMBL/GenBank/DDBJ whole genome shotgun (WGS) entry which is preliminary data.</text>
</comment>
<dbReference type="PANTHER" id="PTHR30237">
    <property type="entry name" value="MURAMOYLTETRAPEPTIDE CARBOXYPEPTIDASE"/>
    <property type="match status" value="1"/>
</dbReference>
<dbReference type="GO" id="GO:0016787">
    <property type="term" value="F:hydrolase activity"/>
    <property type="evidence" value="ECO:0007669"/>
    <property type="project" value="UniProtKB-KW"/>
</dbReference>
<dbReference type="InterPro" id="IPR027461">
    <property type="entry name" value="Carboxypeptidase_A_C_sf"/>
</dbReference>
<dbReference type="AlphaFoldDB" id="A0A136KEW2"/>
<proteinExistence type="inferred from homology"/>
<accession>A0A136KEW2</accession>
<evidence type="ECO:0000313" key="6">
    <source>
        <dbReference type="Proteomes" id="UP000070449"/>
    </source>
</evidence>
<feature type="domain" description="LD-carboxypeptidase N-terminal" evidence="3">
    <location>
        <begin position="6"/>
        <end position="121"/>
    </location>
</feature>
<sequence>MRGDKVAILSPSFAAPGKWPHVYELGLKRIREVFELEPVEFPTTSKIGASKEERAKDLIDAFENKEIKAVIASLGGNDQVTYVKNLPSEPFVNNPKPFFGFSDNTHFMNHLWLNGVPSYYGGAVLTQFAMQGEMDEFTVNYLKKALFEEGEFELNSSKKYNDIGLNWNDPETLKARRTYEDNDGWFWDGAQSAEAITWGGCLESIDELLRHGIDIPTLEQFEDIVLFAETSEEIPSHEYVRRVFRALGERGILARVKGVLIGRPKAWEFDKPNIAEEKVRYRENQRNTILETVRVYNESIPIVQNLDFGHSDPQICLPMGMTTKIDVDSKTIKINF</sequence>
<dbReference type="STRING" id="1617427.UZ20_WS6002001065"/>